<evidence type="ECO:0000313" key="7">
    <source>
        <dbReference type="Proteomes" id="UP000243217"/>
    </source>
</evidence>
<keyword evidence="7" id="KW-1185">Reference proteome</keyword>
<sequence length="555" mass="61787">PNKAAYKDATLISCAINCVLGSKSIITGVTGALMGTNVRCLAVSALLMFFTCIKAYQFASPQAQEWLGNISFPTAPAYINDFAFKHQLVVELKLTTTRVELELHDGSYVHFTTRAFNGRIPCPTLWLTPGDHLIFRIINTLAPGESNRTSIHLHGLHVGNDGIIVQPGEKKTFKFTIPKDHPSGTFWYHPHVHGLINSQISGLMAGALVILDRREDLPAFLHRIHDIPLLVQAVCASDCLHKHDMLDQAIQLPSIDREKKFKVDLYSNSLGVQVLLNAHSVPTIEIPSGEWTRLRFINAIANNIIEIAPPSKPCTTLLIAKDGIMLTSWFTIENAIILVPGGRVDVLVQCPAMDEPVPIHAVKNASAMELGHHHRIHPQLIAYLNTTANFGESITKVIPQPLQVTLPTYMRVPPTAALKTMECTYNYTFTANDSAMTAYGVNGKPFNSSSDPIKFGLWVPQLWCIGLARPEHHNHPFHIHNTHFLVLHSNGMYEWQDTIPILHEVKRIWFIPSVVGPTMSHCHIAWHADQGMAQILLVRGKHSDRPSLIDHMSQR</sequence>
<dbReference type="GO" id="GO:0005507">
    <property type="term" value="F:copper ion binding"/>
    <property type="evidence" value="ECO:0007669"/>
    <property type="project" value="InterPro"/>
</dbReference>
<evidence type="ECO:0008006" key="8">
    <source>
        <dbReference type="Google" id="ProtNLM"/>
    </source>
</evidence>
<dbReference type="InterPro" id="IPR011707">
    <property type="entry name" value="Cu-oxidase-like_N"/>
</dbReference>
<dbReference type="Proteomes" id="UP000243217">
    <property type="component" value="Unassembled WGS sequence"/>
</dbReference>
<dbReference type="PROSITE" id="PS00080">
    <property type="entry name" value="MULTICOPPER_OXIDASE2"/>
    <property type="match status" value="1"/>
</dbReference>
<dbReference type="PANTHER" id="PTHR11709:SF518">
    <property type="entry name" value="MULTICOPPER OXIDASE"/>
    <property type="match status" value="1"/>
</dbReference>
<feature type="domain" description="Plastocyanin-like" evidence="5">
    <location>
        <begin position="113"/>
        <end position="214"/>
    </location>
</feature>
<dbReference type="InterPro" id="IPR045087">
    <property type="entry name" value="Cu-oxidase_fam"/>
</dbReference>
<feature type="non-terminal residue" evidence="6">
    <location>
        <position position="1"/>
    </location>
</feature>
<dbReference type="InterPro" id="IPR011706">
    <property type="entry name" value="Cu-oxidase_C"/>
</dbReference>
<organism evidence="6 7">
    <name type="scientific">Thraustotheca clavata</name>
    <dbReference type="NCBI Taxonomy" id="74557"/>
    <lineage>
        <taxon>Eukaryota</taxon>
        <taxon>Sar</taxon>
        <taxon>Stramenopiles</taxon>
        <taxon>Oomycota</taxon>
        <taxon>Saprolegniomycetes</taxon>
        <taxon>Saprolegniales</taxon>
        <taxon>Achlyaceae</taxon>
        <taxon>Thraustotheca</taxon>
    </lineage>
</organism>
<accession>A0A1V9ZV80</accession>
<dbReference type="InterPro" id="IPR008972">
    <property type="entry name" value="Cupredoxin"/>
</dbReference>
<name>A0A1V9ZV80_9STRA</name>
<reference evidence="6 7" key="1">
    <citation type="journal article" date="2014" name="Genome Biol. Evol.">
        <title>The secreted proteins of Achlya hypogyna and Thraustotheca clavata identify the ancestral oomycete secretome and reveal gene acquisitions by horizontal gene transfer.</title>
        <authorList>
            <person name="Misner I."/>
            <person name="Blouin N."/>
            <person name="Leonard G."/>
            <person name="Richards T.A."/>
            <person name="Lane C.E."/>
        </authorList>
    </citation>
    <scope>NUCLEOTIDE SEQUENCE [LARGE SCALE GENOMIC DNA]</scope>
    <source>
        <strain evidence="6 7">ATCC 34112</strain>
    </source>
</reference>
<evidence type="ECO:0000259" key="5">
    <source>
        <dbReference type="Pfam" id="PF07732"/>
    </source>
</evidence>
<evidence type="ECO:0000256" key="1">
    <source>
        <dbReference type="ARBA" id="ARBA00010609"/>
    </source>
</evidence>
<dbReference type="EMBL" id="JNBS01001327">
    <property type="protein sequence ID" value="OQS01932.1"/>
    <property type="molecule type" value="Genomic_DNA"/>
</dbReference>
<dbReference type="AlphaFoldDB" id="A0A1V9ZV80"/>
<dbReference type="OrthoDB" id="2121828at2759"/>
<dbReference type="SUPFAM" id="SSF49503">
    <property type="entry name" value="Cupredoxins"/>
    <property type="match status" value="2"/>
</dbReference>
<comment type="caution">
    <text evidence="6">The sequence shown here is derived from an EMBL/GenBank/DDBJ whole genome shotgun (WGS) entry which is preliminary data.</text>
</comment>
<dbReference type="PANTHER" id="PTHR11709">
    <property type="entry name" value="MULTI-COPPER OXIDASE"/>
    <property type="match status" value="1"/>
</dbReference>
<proteinExistence type="inferred from homology"/>
<protein>
    <recommendedName>
        <fullName evidence="8">Multicopper oxidase</fullName>
    </recommendedName>
</protein>
<dbReference type="GO" id="GO:0016491">
    <property type="term" value="F:oxidoreductase activity"/>
    <property type="evidence" value="ECO:0007669"/>
    <property type="project" value="UniProtKB-KW"/>
</dbReference>
<dbReference type="Gene3D" id="2.60.40.420">
    <property type="entry name" value="Cupredoxins - blue copper proteins"/>
    <property type="match status" value="3"/>
</dbReference>
<dbReference type="Pfam" id="PF07732">
    <property type="entry name" value="Cu-oxidase_3"/>
    <property type="match status" value="1"/>
</dbReference>
<dbReference type="InterPro" id="IPR002355">
    <property type="entry name" value="Cu_oxidase_Cu_BS"/>
</dbReference>
<dbReference type="STRING" id="74557.A0A1V9ZV80"/>
<evidence type="ECO:0000259" key="4">
    <source>
        <dbReference type="Pfam" id="PF07731"/>
    </source>
</evidence>
<feature type="domain" description="Plastocyanin-like" evidence="4">
    <location>
        <begin position="430"/>
        <end position="539"/>
    </location>
</feature>
<keyword evidence="3" id="KW-0560">Oxidoreductase</keyword>
<dbReference type="Pfam" id="PF07731">
    <property type="entry name" value="Cu-oxidase_2"/>
    <property type="match status" value="1"/>
</dbReference>
<evidence type="ECO:0000256" key="2">
    <source>
        <dbReference type="ARBA" id="ARBA00022723"/>
    </source>
</evidence>
<comment type="similarity">
    <text evidence="1">Belongs to the multicopper oxidase family.</text>
</comment>
<gene>
    <name evidence="6" type="ORF">THRCLA_05641</name>
</gene>
<evidence type="ECO:0000313" key="6">
    <source>
        <dbReference type="EMBL" id="OQS01932.1"/>
    </source>
</evidence>
<evidence type="ECO:0000256" key="3">
    <source>
        <dbReference type="ARBA" id="ARBA00023002"/>
    </source>
</evidence>
<keyword evidence="2" id="KW-0479">Metal-binding</keyword>